<dbReference type="STRING" id="1073996.SAMN05444271_1183"/>
<feature type="compositionally biased region" description="Polar residues" evidence="1">
    <location>
        <begin position="243"/>
        <end position="256"/>
    </location>
</feature>
<keyword evidence="3" id="KW-0808">Transferase</keyword>
<name>A0A1H6VPA0_9EURY</name>
<gene>
    <name evidence="3" type="ORF">SAMN05444271_1183</name>
</gene>
<dbReference type="AlphaFoldDB" id="A0A1H6VPA0"/>
<dbReference type="SUPFAM" id="SSF53448">
    <property type="entry name" value="Nucleotide-diphospho-sugar transferases"/>
    <property type="match status" value="1"/>
</dbReference>
<dbReference type="PANTHER" id="PTHR10859">
    <property type="entry name" value="GLYCOSYL TRANSFERASE"/>
    <property type="match status" value="1"/>
</dbReference>
<dbReference type="InterPro" id="IPR029044">
    <property type="entry name" value="Nucleotide-diphossugar_trans"/>
</dbReference>
<accession>A0A2H4Q510</accession>
<proteinExistence type="predicted"/>
<dbReference type="GO" id="GO:0016740">
    <property type="term" value="F:transferase activity"/>
    <property type="evidence" value="ECO:0007669"/>
    <property type="project" value="UniProtKB-KW"/>
</dbReference>
<dbReference type="RefSeq" id="WP_089672991.1">
    <property type="nucleotide sequence ID" value="NZ_CP024845.1"/>
</dbReference>
<reference evidence="3 4" key="1">
    <citation type="submission" date="2016-10" db="EMBL/GenBank/DDBJ databases">
        <authorList>
            <person name="de Groot N.N."/>
        </authorList>
    </citation>
    <scope>NUCLEOTIDE SEQUENCE [LARGE SCALE GENOMIC DNA]</scope>
    <source>
        <strain evidence="3 4">DSM 22187</strain>
    </source>
</reference>
<dbReference type="Gene3D" id="3.90.550.10">
    <property type="entry name" value="Spore Coat Polysaccharide Biosynthesis Protein SpsA, Chain A"/>
    <property type="match status" value="1"/>
</dbReference>
<accession>A0A1H6VPA0</accession>
<feature type="domain" description="Glycosyltransferase 2-like" evidence="2">
    <location>
        <begin position="61"/>
        <end position="167"/>
    </location>
</feature>
<organism evidence="3 4">
    <name type="scientific">Halohasta litchfieldiae</name>
    <dbReference type="NCBI Taxonomy" id="1073996"/>
    <lineage>
        <taxon>Archaea</taxon>
        <taxon>Methanobacteriati</taxon>
        <taxon>Methanobacteriota</taxon>
        <taxon>Stenosarchaea group</taxon>
        <taxon>Halobacteria</taxon>
        <taxon>Halobacteriales</taxon>
        <taxon>Haloferacaceae</taxon>
        <taxon>Halohasta</taxon>
    </lineage>
</organism>
<feature type="region of interest" description="Disordered" evidence="1">
    <location>
        <begin position="233"/>
        <end position="256"/>
    </location>
</feature>
<keyword evidence="4" id="KW-1185">Reference proteome</keyword>
<dbReference type="EMBL" id="FNYR01000018">
    <property type="protein sequence ID" value="SEJ04884.1"/>
    <property type="molecule type" value="Genomic_DNA"/>
</dbReference>
<dbReference type="Pfam" id="PF00535">
    <property type="entry name" value="Glycos_transf_2"/>
    <property type="match status" value="1"/>
</dbReference>
<dbReference type="OrthoDB" id="11098at2157"/>
<dbReference type="KEGG" id="hae:halTADL_2701"/>
<dbReference type="GeneID" id="35003472"/>
<dbReference type="Proteomes" id="UP000198888">
    <property type="component" value="Unassembled WGS sequence"/>
</dbReference>
<dbReference type="GO" id="GO:0006487">
    <property type="term" value="P:protein N-linked glycosylation"/>
    <property type="evidence" value="ECO:0007669"/>
    <property type="project" value="TreeGrafter"/>
</dbReference>
<protein>
    <submittedName>
        <fullName evidence="3">Glycosyl transferase family 2</fullName>
    </submittedName>
</protein>
<dbReference type="InterPro" id="IPR001173">
    <property type="entry name" value="Glyco_trans_2-like"/>
</dbReference>
<evidence type="ECO:0000259" key="2">
    <source>
        <dbReference type="Pfam" id="PF00535"/>
    </source>
</evidence>
<dbReference type="PANTHER" id="PTHR10859:SF91">
    <property type="entry name" value="DOLICHYL-PHOSPHATE BETA-GLUCOSYLTRANSFERASE"/>
    <property type="match status" value="1"/>
</dbReference>
<evidence type="ECO:0000313" key="4">
    <source>
        <dbReference type="Proteomes" id="UP000198888"/>
    </source>
</evidence>
<evidence type="ECO:0000256" key="1">
    <source>
        <dbReference type="SAM" id="MobiDB-lite"/>
    </source>
</evidence>
<sequence>MSESLGIVVPAYDPDIEALLAYIEDIRAILDPSTVRVELDTPSDAVASRIEPVVDELNVATQRRGKGGAVMDGFDGLSTDILAFADADGSVPASSLATIVDHVRGETADVSIGSRRHPDSEIVDHQTVGRRFLGDVFAFTARQLLPTKCYDYQCGAKALRAEAWDEIGHHCYESGFAWDLEFVSVAGSLGYGITEVPVEWEDHPDSTVDPVWTTVELGRALLDVRRRANAISDSPRYRDIQPTPRSKLTYTGNNGD</sequence>
<evidence type="ECO:0000313" key="3">
    <source>
        <dbReference type="EMBL" id="SEJ04884.1"/>
    </source>
</evidence>